<feature type="domain" description="Transglutaminase-like" evidence="3">
    <location>
        <begin position="102"/>
        <end position="145"/>
    </location>
</feature>
<evidence type="ECO:0000259" key="3">
    <source>
        <dbReference type="Pfam" id="PF01841"/>
    </source>
</evidence>
<dbReference type="PROSITE" id="PS50005">
    <property type="entry name" value="TPR"/>
    <property type="match status" value="2"/>
</dbReference>
<dbReference type="Pfam" id="PF01841">
    <property type="entry name" value="Transglut_core"/>
    <property type="match status" value="1"/>
</dbReference>
<dbReference type="EMBL" id="DMND01000004">
    <property type="protein sequence ID" value="HAN26167.1"/>
    <property type="molecule type" value="Genomic_DNA"/>
</dbReference>
<dbReference type="AlphaFoldDB" id="A0A3C1KHJ5"/>
<keyword evidence="2" id="KW-0732">Signal</keyword>
<dbReference type="SUPFAM" id="SSF54001">
    <property type="entry name" value="Cysteine proteinases"/>
    <property type="match status" value="1"/>
</dbReference>
<name>A0A3C1KHJ5_9GAMM</name>
<evidence type="ECO:0000256" key="2">
    <source>
        <dbReference type="SAM" id="SignalP"/>
    </source>
</evidence>
<dbReference type="Gene3D" id="1.25.40.10">
    <property type="entry name" value="Tetratricopeptide repeat domain"/>
    <property type="match status" value="2"/>
</dbReference>
<dbReference type="PROSITE" id="PS51257">
    <property type="entry name" value="PROKAR_LIPOPROTEIN"/>
    <property type="match status" value="1"/>
</dbReference>
<dbReference type="Pfam" id="PF13181">
    <property type="entry name" value="TPR_8"/>
    <property type="match status" value="1"/>
</dbReference>
<sequence>MQRLIGKFLRAGVGLAAVAVLSACAAQPPVERAVVVANSELLSGSRLGVAADARAPSADLTAVNADMRDFLRQHVPEGLGPTRTIELILRAILDDGLQLRYDNFRTLTAAEAFDSREGNCMSFTNLFVALAREAGIKVHYQEVEIPPSWTAEGDTWRYNLHINALVKLPGAEQVVDFNLGDYDPALHRRVLTDEEARVRYHNNMGVHWMTAGERERAFLQFREALLLRPRTAHVWTNLGTLYRRGGDLAAAESSYLHAVELADDAAANSNLARLYAELGEPALSDWYRGRVQLFRQQNPYYLLYLAREAYATADYSAADRLLRRAIRKQPEEHEFYRWLGLNDLQQGDTRAAAAHFAQALARADAESGARYRHKLDLLAGH</sequence>
<dbReference type="SUPFAM" id="SSF48452">
    <property type="entry name" value="TPR-like"/>
    <property type="match status" value="1"/>
</dbReference>
<protein>
    <recommendedName>
        <fullName evidence="3">Transglutaminase-like domain-containing protein</fullName>
    </recommendedName>
</protein>
<comment type="caution">
    <text evidence="4">The sequence shown here is derived from an EMBL/GenBank/DDBJ whole genome shotgun (WGS) entry which is preliminary data.</text>
</comment>
<feature type="chain" id="PRO_5017560204" description="Transglutaminase-like domain-containing protein" evidence="2">
    <location>
        <begin position="26"/>
        <end position="381"/>
    </location>
</feature>
<gene>
    <name evidence="4" type="ORF">DCP75_00240</name>
</gene>
<dbReference type="Proteomes" id="UP000259273">
    <property type="component" value="Unassembled WGS sequence"/>
</dbReference>
<proteinExistence type="predicted"/>
<keyword evidence="1" id="KW-0802">TPR repeat</keyword>
<dbReference type="SMART" id="SM00028">
    <property type="entry name" value="TPR"/>
    <property type="match status" value="3"/>
</dbReference>
<evidence type="ECO:0000313" key="5">
    <source>
        <dbReference type="Proteomes" id="UP000259273"/>
    </source>
</evidence>
<dbReference type="InterPro" id="IPR002931">
    <property type="entry name" value="Transglutaminase-like"/>
</dbReference>
<dbReference type="InterPro" id="IPR038765">
    <property type="entry name" value="Papain-like_cys_pep_sf"/>
</dbReference>
<dbReference type="InterPro" id="IPR052943">
    <property type="entry name" value="TMTC_O-mannosyl-trnsfr"/>
</dbReference>
<dbReference type="STRING" id="1121937.GCA_000423125_02465"/>
<feature type="repeat" description="TPR" evidence="1">
    <location>
        <begin position="232"/>
        <end position="265"/>
    </location>
</feature>
<dbReference type="Gene3D" id="3.10.620.30">
    <property type="match status" value="1"/>
</dbReference>
<feature type="signal peptide" evidence="2">
    <location>
        <begin position="1"/>
        <end position="25"/>
    </location>
</feature>
<dbReference type="InterPro" id="IPR019734">
    <property type="entry name" value="TPR_rpt"/>
</dbReference>
<dbReference type="PANTHER" id="PTHR44809:SF1">
    <property type="entry name" value="PROTEIN O-MANNOSYL-TRANSFERASE TMTC1"/>
    <property type="match status" value="1"/>
</dbReference>
<accession>A0A3C1KHJ5</accession>
<evidence type="ECO:0000256" key="1">
    <source>
        <dbReference type="PROSITE-ProRule" id="PRU00339"/>
    </source>
</evidence>
<dbReference type="PANTHER" id="PTHR44809">
    <property type="match status" value="1"/>
</dbReference>
<organism evidence="4 5">
    <name type="scientific">Haliea salexigens</name>
    <dbReference type="NCBI Taxonomy" id="287487"/>
    <lineage>
        <taxon>Bacteria</taxon>
        <taxon>Pseudomonadati</taxon>
        <taxon>Pseudomonadota</taxon>
        <taxon>Gammaproteobacteria</taxon>
        <taxon>Cellvibrionales</taxon>
        <taxon>Halieaceae</taxon>
        <taxon>Haliea</taxon>
    </lineage>
</organism>
<dbReference type="InterPro" id="IPR011990">
    <property type="entry name" value="TPR-like_helical_dom_sf"/>
</dbReference>
<feature type="repeat" description="TPR" evidence="1">
    <location>
        <begin position="198"/>
        <end position="231"/>
    </location>
</feature>
<evidence type="ECO:0000313" key="4">
    <source>
        <dbReference type="EMBL" id="HAN26167.1"/>
    </source>
</evidence>
<dbReference type="Pfam" id="PF13432">
    <property type="entry name" value="TPR_16"/>
    <property type="match status" value="1"/>
</dbReference>
<reference evidence="4 5" key="1">
    <citation type="journal article" date="2018" name="Nat. Biotechnol.">
        <title>A standardized bacterial taxonomy based on genome phylogeny substantially revises the tree of life.</title>
        <authorList>
            <person name="Parks D.H."/>
            <person name="Chuvochina M."/>
            <person name="Waite D.W."/>
            <person name="Rinke C."/>
            <person name="Skarshewski A."/>
            <person name="Chaumeil P.A."/>
            <person name="Hugenholtz P."/>
        </authorList>
    </citation>
    <scope>NUCLEOTIDE SEQUENCE [LARGE SCALE GENOMIC DNA]</scope>
    <source>
        <strain evidence="4">UBA9158</strain>
    </source>
</reference>